<keyword evidence="2" id="KW-1185">Reference proteome</keyword>
<protein>
    <submittedName>
        <fullName evidence="1">Uncharacterized protein</fullName>
    </submittedName>
</protein>
<dbReference type="AlphaFoldDB" id="A0AAD1Z102"/>
<organism evidence="1 2">
    <name type="scientific">Fraxinus pennsylvanica</name>
    <dbReference type="NCBI Taxonomy" id="56036"/>
    <lineage>
        <taxon>Eukaryota</taxon>
        <taxon>Viridiplantae</taxon>
        <taxon>Streptophyta</taxon>
        <taxon>Embryophyta</taxon>
        <taxon>Tracheophyta</taxon>
        <taxon>Spermatophyta</taxon>
        <taxon>Magnoliopsida</taxon>
        <taxon>eudicotyledons</taxon>
        <taxon>Gunneridae</taxon>
        <taxon>Pentapetalae</taxon>
        <taxon>asterids</taxon>
        <taxon>lamiids</taxon>
        <taxon>Lamiales</taxon>
        <taxon>Oleaceae</taxon>
        <taxon>Oleeae</taxon>
        <taxon>Fraxinus</taxon>
    </lineage>
</organism>
<accession>A0AAD1Z102</accession>
<reference evidence="1" key="1">
    <citation type="submission" date="2023-05" db="EMBL/GenBank/DDBJ databases">
        <authorList>
            <person name="Huff M."/>
        </authorList>
    </citation>
    <scope>NUCLEOTIDE SEQUENCE</scope>
</reference>
<gene>
    <name evidence="1" type="ORF">FPE_LOCUS6961</name>
</gene>
<proteinExistence type="predicted"/>
<dbReference type="Proteomes" id="UP000834106">
    <property type="component" value="Chromosome 4"/>
</dbReference>
<evidence type="ECO:0000313" key="2">
    <source>
        <dbReference type="Proteomes" id="UP000834106"/>
    </source>
</evidence>
<evidence type="ECO:0000313" key="1">
    <source>
        <dbReference type="EMBL" id="CAI9759531.1"/>
    </source>
</evidence>
<dbReference type="EMBL" id="OU503039">
    <property type="protein sequence ID" value="CAI9759531.1"/>
    <property type="molecule type" value="Genomic_DNA"/>
</dbReference>
<sequence length="104" mass="11634">MDRRKWMKGSTKYVGTTIVSYSSGFSGEEDEVDASDDNADIESIMELEMVGEGKKKHWEVKVVAKSTVLVVSIPDSKLDKEWWFDVVEEATEVVTAAEQSIVKS</sequence>
<name>A0AAD1Z102_9LAMI</name>